<proteinExistence type="predicted"/>
<dbReference type="EMBL" id="DXBB01000079">
    <property type="protein sequence ID" value="HIZ73104.1"/>
    <property type="molecule type" value="Genomic_DNA"/>
</dbReference>
<protein>
    <submittedName>
        <fullName evidence="1">Uncharacterized protein</fullName>
    </submittedName>
</protein>
<reference evidence="1" key="1">
    <citation type="journal article" date="2021" name="PeerJ">
        <title>Extensive microbial diversity within the chicken gut microbiome revealed by metagenomics and culture.</title>
        <authorList>
            <person name="Gilroy R."/>
            <person name="Ravi A."/>
            <person name="Getino M."/>
            <person name="Pursley I."/>
            <person name="Horton D.L."/>
            <person name="Alikhan N.F."/>
            <person name="Baker D."/>
            <person name="Gharbi K."/>
            <person name="Hall N."/>
            <person name="Watson M."/>
            <person name="Adriaenssens E.M."/>
            <person name="Foster-Nyarko E."/>
            <person name="Jarju S."/>
            <person name="Secka A."/>
            <person name="Antonio M."/>
            <person name="Oren A."/>
            <person name="Chaudhuri R.R."/>
            <person name="La Ragione R."/>
            <person name="Hildebrand F."/>
            <person name="Pallen M.J."/>
        </authorList>
    </citation>
    <scope>NUCLEOTIDE SEQUENCE</scope>
    <source>
        <strain evidence="1">ChiW7-2402</strain>
    </source>
</reference>
<dbReference type="AlphaFoldDB" id="A0A9D2K0Y9"/>
<reference evidence="1" key="2">
    <citation type="submission" date="2021-04" db="EMBL/GenBank/DDBJ databases">
        <authorList>
            <person name="Gilroy R."/>
        </authorList>
    </citation>
    <scope>NUCLEOTIDE SEQUENCE</scope>
    <source>
        <strain evidence="1">ChiW7-2402</strain>
    </source>
</reference>
<gene>
    <name evidence="1" type="ORF">H9964_05955</name>
</gene>
<accession>A0A9D2K0Y9</accession>
<comment type="caution">
    <text evidence="1">The sequence shown here is derived from an EMBL/GenBank/DDBJ whole genome shotgun (WGS) entry which is preliminary data.</text>
</comment>
<dbReference type="Proteomes" id="UP000824102">
    <property type="component" value="Unassembled WGS sequence"/>
</dbReference>
<name>A0A9D2K0Y9_9FIRM</name>
<sequence length="100" mass="10895">MKLSKRESMLSGRDTLRAMLQAEEEVLRRCLSALLAADSRSLRAELLPLFSSALEDRAALQELLHRSSPEDAGGPKEALSLAKKAQKELCALSEETGADL</sequence>
<evidence type="ECO:0000313" key="1">
    <source>
        <dbReference type="EMBL" id="HIZ73104.1"/>
    </source>
</evidence>
<evidence type="ECO:0000313" key="2">
    <source>
        <dbReference type="Proteomes" id="UP000824102"/>
    </source>
</evidence>
<organism evidence="1 2">
    <name type="scientific">Candidatus Gallimonas intestinavium</name>
    <dbReference type="NCBI Taxonomy" id="2838603"/>
    <lineage>
        <taxon>Bacteria</taxon>
        <taxon>Bacillati</taxon>
        <taxon>Bacillota</taxon>
        <taxon>Clostridia</taxon>
        <taxon>Candidatus Gallimonas</taxon>
    </lineage>
</organism>